<dbReference type="InterPro" id="IPR051043">
    <property type="entry name" value="Sulfatase_Mod_Factor_Kinase"/>
</dbReference>
<gene>
    <name evidence="6" type="primary">LOC100897430</name>
</gene>
<reference evidence="6" key="1">
    <citation type="submission" date="2025-08" db="UniProtKB">
        <authorList>
            <consortium name="RefSeq"/>
        </authorList>
    </citation>
    <scope>IDENTIFICATION</scope>
</reference>
<dbReference type="GO" id="GO:0005783">
    <property type="term" value="C:endoplasmic reticulum"/>
    <property type="evidence" value="ECO:0007669"/>
    <property type="project" value="TreeGrafter"/>
</dbReference>
<sequence>MRFSCFFIIVSVSCEAAAASDCGCSESRSATRESPNDQGSRSGKNFVEESPSIPIDSVCRAALHEKMVLVKGGEFIMGTNRPVILADGEHPARVKNISSFWLDATEVSNEAFEKFVHETGHLTDAETIGDSYVLGSTITESKAIQGAVQAAPWWFSVFGASWRNPEGPGSNIIKRMKHPVVHVSWRDAERYCEHYGKRLPNEAEWEMACKRSLGGKRFPWNDEVTDAENQRSANIWQGQFPNTNTKKDGYEGTAPVDTYDPYPGLPLKNMIGNVWEWTADAWTTDHGTKPDGEETRRVKKGGSFMCHASYCFRYRCEARSENTLDTSSVNVGFRCAADALDSRTL</sequence>
<evidence type="ECO:0000313" key="5">
    <source>
        <dbReference type="Proteomes" id="UP000694867"/>
    </source>
</evidence>
<dbReference type="RefSeq" id="XP_003739538.1">
    <property type="nucleotide sequence ID" value="XM_003739490.2"/>
</dbReference>
<feature type="region of interest" description="Disordered" evidence="2">
    <location>
        <begin position="25"/>
        <end position="48"/>
    </location>
</feature>
<name>A0AAJ6QPI7_9ACAR</name>
<accession>A0AAJ6QPI7</accession>
<keyword evidence="3" id="KW-0732">Signal</keyword>
<dbReference type="PANTHER" id="PTHR23150:SF19">
    <property type="entry name" value="FORMYLGLYCINE-GENERATING ENZYME"/>
    <property type="match status" value="1"/>
</dbReference>
<dbReference type="Pfam" id="PF03781">
    <property type="entry name" value="FGE-sulfatase"/>
    <property type="match status" value="1"/>
</dbReference>
<evidence type="ECO:0000256" key="1">
    <source>
        <dbReference type="ARBA" id="ARBA00005310"/>
    </source>
</evidence>
<organism evidence="5 6">
    <name type="scientific">Galendromus occidentalis</name>
    <name type="common">western predatory mite</name>
    <dbReference type="NCBI Taxonomy" id="34638"/>
    <lineage>
        <taxon>Eukaryota</taxon>
        <taxon>Metazoa</taxon>
        <taxon>Ecdysozoa</taxon>
        <taxon>Arthropoda</taxon>
        <taxon>Chelicerata</taxon>
        <taxon>Arachnida</taxon>
        <taxon>Acari</taxon>
        <taxon>Parasitiformes</taxon>
        <taxon>Mesostigmata</taxon>
        <taxon>Gamasina</taxon>
        <taxon>Phytoseioidea</taxon>
        <taxon>Phytoseiidae</taxon>
        <taxon>Typhlodrominae</taxon>
        <taxon>Galendromus</taxon>
    </lineage>
</organism>
<dbReference type="InterPro" id="IPR016187">
    <property type="entry name" value="CTDL_fold"/>
</dbReference>
<protein>
    <submittedName>
        <fullName evidence="6">Formylglycine-generating enzyme</fullName>
    </submittedName>
</protein>
<evidence type="ECO:0000256" key="3">
    <source>
        <dbReference type="SAM" id="SignalP"/>
    </source>
</evidence>
<dbReference type="KEGG" id="goe:100897430"/>
<proteinExistence type="inferred from homology"/>
<feature type="signal peptide" evidence="3">
    <location>
        <begin position="1"/>
        <end position="19"/>
    </location>
</feature>
<evidence type="ECO:0000256" key="2">
    <source>
        <dbReference type="SAM" id="MobiDB-lite"/>
    </source>
</evidence>
<dbReference type="Proteomes" id="UP000694867">
    <property type="component" value="Unplaced"/>
</dbReference>
<dbReference type="InterPro" id="IPR042095">
    <property type="entry name" value="SUMF_sf"/>
</dbReference>
<dbReference type="AlphaFoldDB" id="A0AAJ6QPI7"/>
<feature type="domain" description="Sulfatase-modifying factor enzyme-like" evidence="4">
    <location>
        <begin position="65"/>
        <end position="336"/>
    </location>
</feature>
<keyword evidence="5" id="KW-1185">Reference proteome</keyword>
<dbReference type="GO" id="GO:0120147">
    <property type="term" value="F:formylglycine-generating oxidase activity"/>
    <property type="evidence" value="ECO:0007669"/>
    <property type="project" value="TreeGrafter"/>
</dbReference>
<dbReference type="Gene3D" id="3.90.1580.10">
    <property type="entry name" value="paralog of FGE (formylglycine-generating enzyme)"/>
    <property type="match status" value="1"/>
</dbReference>
<feature type="chain" id="PRO_5042570752" evidence="3">
    <location>
        <begin position="20"/>
        <end position="345"/>
    </location>
</feature>
<dbReference type="SUPFAM" id="SSF56436">
    <property type="entry name" value="C-type lectin-like"/>
    <property type="match status" value="1"/>
</dbReference>
<comment type="similarity">
    <text evidence="1">Belongs to the sulfatase-modifying factor family.</text>
</comment>
<dbReference type="PANTHER" id="PTHR23150">
    <property type="entry name" value="SULFATASE MODIFYING FACTOR 1, 2"/>
    <property type="match status" value="1"/>
</dbReference>
<dbReference type="GeneID" id="100897430"/>
<evidence type="ECO:0000259" key="4">
    <source>
        <dbReference type="Pfam" id="PF03781"/>
    </source>
</evidence>
<dbReference type="InterPro" id="IPR005532">
    <property type="entry name" value="SUMF_dom"/>
</dbReference>
<evidence type="ECO:0000313" key="6">
    <source>
        <dbReference type="RefSeq" id="XP_003739538.1"/>
    </source>
</evidence>